<evidence type="ECO:0000256" key="1">
    <source>
        <dbReference type="SAM" id="SignalP"/>
    </source>
</evidence>
<organism evidence="2 3">
    <name type="scientific">Pseudobutyrivibrio xylanivorans DSM 14809</name>
    <dbReference type="NCBI Taxonomy" id="1123012"/>
    <lineage>
        <taxon>Bacteria</taxon>
        <taxon>Bacillati</taxon>
        <taxon>Bacillota</taxon>
        <taxon>Clostridia</taxon>
        <taxon>Lachnospirales</taxon>
        <taxon>Lachnospiraceae</taxon>
        <taxon>Pseudobutyrivibrio</taxon>
    </lineage>
</organism>
<gene>
    <name evidence="2" type="ORF">SAMN02745725_00962</name>
</gene>
<dbReference type="OrthoDB" id="55273at2"/>
<dbReference type="EMBL" id="FQYQ01000004">
    <property type="protein sequence ID" value="SHI71966.1"/>
    <property type="molecule type" value="Genomic_DNA"/>
</dbReference>
<dbReference type="STRING" id="185007.SAMN02910350_00138"/>
<proteinExistence type="predicted"/>
<dbReference type="Proteomes" id="UP000184185">
    <property type="component" value="Unassembled WGS sequence"/>
</dbReference>
<keyword evidence="3" id="KW-1185">Reference proteome</keyword>
<name>A0A1M6DFE5_PSEXY</name>
<keyword evidence="1" id="KW-0732">Signal</keyword>
<reference evidence="2 3" key="1">
    <citation type="submission" date="2016-11" db="EMBL/GenBank/DDBJ databases">
        <authorList>
            <person name="Jaros S."/>
            <person name="Januszkiewicz K."/>
            <person name="Wedrychowicz H."/>
        </authorList>
    </citation>
    <scope>NUCLEOTIDE SEQUENCE [LARGE SCALE GENOMIC DNA]</scope>
    <source>
        <strain evidence="2 3">DSM 14809</strain>
    </source>
</reference>
<accession>A0A1M6DFE5</accession>
<dbReference type="PROSITE" id="PS51257">
    <property type="entry name" value="PROKAR_LIPOPROTEIN"/>
    <property type="match status" value="1"/>
</dbReference>
<dbReference type="Gene3D" id="3.40.190.10">
    <property type="entry name" value="Periplasmic binding protein-like II"/>
    <property type="match status" value="1"/>
</dbReference>
<dbReference type="AlphaFoldDB" id="A0A1M6DFE5"/>
<feature type="chain" id="PRO_5039002815" evidence="1">
    <location>
        <begin position="21"/>
        <end position="464"/>
    </location>
</feature>
<feature type="signal peptide" evidence="1">
    <location>
        <begin position="1"/>
        <end position="20"/>
    </location>
</feature>
<dbReference type="SUPFAM" id="SSF53850">
    <property type="entry name" value="Periplasmic binding protein-like II"/>
    <property type="match status" value="1"/>
</dbReference>
<evidence type="ECO:0000313" key="3">
    <source>
        <dbReference type="Proteomes" id="UP000184185"/>
    </source>
</evidence>
<sequence length="464" mass="50393">MKKRIVSLLVLATMTATMFAGCGGSDSANTEAPADTAATETEATEAAAELPADTGKVLNIQCWNDEFQSRLKSHYPGYEEVDATHGKIGDVEVVWTITPSTDNAYQNNLDEALLAQESAAADDKVDLFLVEADYALKYVDTDYAMALADLGITDADLADQYTYTQSIVTDSNGKLKGSSWQACSAGFIYNREAAKEVLGTDDPDEVQAAVADWDKYNETAAKVAEAGYTMCSVNDTFRVYSNNVSGKWVQDGKVVMDKNIEKWIDDSKALVDAKAEDTDDLWGDDWAKGKNPEGKVFCYFGPAWFFNFCLNADDPASIASQGGWGYCVGPQSYYWGGTWICAATGTDNANLVKDIILKMTTDKAILKDIATQDQDCVNSKSVLAELASTDDGNIALLGGQNPYKQLADGAEKVDLSNISAYDQGCNEELQKAAKNYFQGNATKEEALDMFKKAIVEKYPELTAE</sequence>
<protein>
    <submittedName>
        <fullName evidence="2">ABC-type glycerol-3-phosphate transport system, substrate-binding protein</fullName>
    </submittedName>
</protein>
<evidence type="ECO:0000313" key="2">
    <source>
        <dbReference type="EMBL" id="SHI71966.1"/>
    </source>
</evidence>
<dbReference type="RefSeq" id="WP_072913454.1">
    <property type="nucleotide sequence ID" value="NZ_FQYQ01000004.1"/>
</dbReference>